<name>A0A433U8A2_ELYCH</name>
<evidence type="ECO:0000256" key="7">
    <source>
        <dbReference type="ARBA" id="ARBA00022968"/>
    </source>
</evidence>
<comment type="caution">
    <text evidence="15">The sequence shown here is derived from an EMBL/GenBank/DDBJ whole genome shotgun (WGS) entry which is preliminary data.</text>
</comment>
<evidence type="ECO:0000256" key="1">
    <source>
        <dbReference type="ARBA" id="ARBA00004323"/>
    </source>
</evidence>
<protein>
    <recommendedName>
        <fullName evidence="12">Fucosyltransferase</fullName>
        <ecNumber evidence="12">2.4.1.-</ecNumber>
    </recommendedName>
</protein>
<comment type="subcellular location">
    <subcellularLocation>
        <location evidence="1">Golgi apparatus membrane</location>
        <topology evidence="1">Single-pass type II membrane protein</topology>
    </subcellularLocation>
    <subcellularLocation>
        <location evidence="12">Golgi apparatus</location>
        <location evidence="12">Golgi stack membrane</location>
        <topology evidence="12">Single-pass type II membrane protein</topology>
    </subcellularLocation>
</comment>
<evidence type="ECO:0000256" key="12">
    <source>
        <dbReference type="RuleBase" id="RU003832"/>
    </source>
</evidence>
<evidence type="ECO:0000256" key="4">
    <source>
        <dbReference type="ARBA" id="ARBA00022676"/>
    </source>
</evidence>
<sequence length="440" mass="51139">MTSVTLEKIKQLQVKKLEKYLKWISAAVGVAIFLYLVLRTPQGTGRHERTAWVHWTDNGQPDLFAVNAAVPPDAQPAKPFDWAKSPYMLAPGTDTTEKTYPRKKPEGNVKYKTIGVYDPKKEISKGLLKTDFSQCEYSKCRMVDKVESADAVIFLVARLTRLTGVPTFKRKKDQIWILKTDEAPSRFTWFASLNRPGLKDRFNWTLTHKLDSDLPQVYGRLIQRTHVLDRDYDRIYNSKTRTAAWFVSHCPVRSRRRILVKQMQQRVDIDIFGNCGTMTCGQGQKIPGVMGMRIQADNETCLPMLSAKYKFYLAFENSLCQEYISEKFFKLFNDVDIVPVVRGGSNYKSYFPPDMYVDASDFSSPEALADYLDDLGKDKERYISYLRNKNKYRMVLDRPDWQCKMCRKLHIDKKVRRYRDVHAWLTNKSCHDPMDSALFM</sequence>
<evidence type="ECO:0000313" key="16">
    <source>
        <dbReference type="Proteomes" id="UP000271974"/>
    </source>
</evidence>
<dbReference type="InterPro" id="IPR038577">
    <property type="entry name" value="GT10-like_C_sf"/>
</dbReference>
<dbReference type="InterPro" id="IPR055270">
    <property type="entry name" value="Glyco_tran_10_C"/>
</dbReference>
<dbReference type="OrthoDB" id="427096at2759"/>
<dbReference type="GO" id="GO:0032580">
    <property type="term" value="C:Golgi cisterna membrane"/>
    <property type="evidence" value="ECO:0007669"/>
    <property type="project" value="UniProtKB-SubCell"/>
</dbReference>
<evidence type="ECO:0000313" key="15">
    <source>
        <dbReference type="EMBL" id="RUS90029.1"/>
    </source>
</evidence>
<feature type="domain" description="Fucosyltransferase C-terminal" evidence="13">
    <location>
        <begin position="237"/>
        <end position="424"/>
    </location>
</feature>
<dbReference type="Pfam" id="PF00852">
    <property type="entry name" value="Glyco_transf_10"/>
    <property type="match status" value="1"/>
</dbReference>
<dbReference type="SUPFAM" id="SSF53756">
    <property type="entry name" value="UDP-Glycosyltransferase/glycogen phosphorylase"/>
    <property type="match status" value="1"/>
</dbReference>
<reference evidence="15 16" key="1">
    <citation type="submission" date="2019-01" db="EMBL/GenBank/DDBJ databases">
        <title>A draft genome assembly of the solar-powered sea slug Elysia chlorotica.</title>
        <authorList>
            <person name="Cai H."/>
            <person name="Li Q."/>
            <person name="Fang X."/>
            <person name="Li J."/>
            <person name="Curtis N.E."/>
            <person name="Altenburger A."/>
            <person name="Shibata T."/>
            <person name="Feng M."/>
            <person name="Maeda T."/>
            <person name="Schwartz J.A."/>
            <person name="Shigenobu S."/>
            <person name="Lundholm N."/>
            <person name="Nishiyama T."/>
            <person name="Yang H."/>
            <person name="Hasebe M."/>
            <person name="Li S."/>
            <person name="Pierce S.K."/>
            <person name="Wang J."/>
        </authorList>
    </citation>
    <scope>NUCLEOTIDE SEQUENCE [LARGE SCALE GENOMIC DNA]</scope>
    <source>
        <strain evidence="15">EC2010</strain>
        <tissue evidence="15">Whole organism of an adult</tissue>
    </source>
</reference>
<evidence type="ECO:0000259" key="13">
    <source>
        <dbReference type="Pfam" id="PF00852"/>
    </source>
</evidence>
<evidence type="ECO:0000256" key="9">
    <source>
        <dbReference type="ARBA" id="ARBA00023034"/>
    </source>
</evidence>
<comment type="pathway">
    <text evidence="2">Protein modification; protein glycosylation.</text>
</comment>
<keyword evidence="16" id="KW-1185">Reference proteome</keyword>
<dbReference type="EMBL" id="RQTK01000042">
    <property type="protein sequence ID" value="RUS90029.1"/>
    <property type="molecule type" value="Genomic_DNA"/>
</dbReference>
<gene>
    <name evidence="15" type="ORF">EGW08_002216</name>
</gene>
<dbReference type="PANTHER" id="PTHR48438">
    <property type="entry name" value="ALPHA-(1,3)-FUCOSYLTRANSFERASE C-RELATED"/>
    <property type="match status" value="1"/>
</dbReference>
<dbReference type="InterPro" id="IPR001503">
    <property type="entry name" value="Glyco_trans_10"/>
</dbReference>
<evidence type="ECO:0000256" key="6">
    <source>
        <dbReference type="ARBA" id="ARBA00022692"/>
    </source>
</evidence>
<keyword evidence="8 12" id="KW-1133">Transmembrane helix</keyword>
<dbReference type="Pfam" id="PF17039">
    <property type="entry name" value="Glyco_tran_10_N"/>
    <property type="match status" value="1"/>
</dbReference>
<evidence type="ECO:0000256" key="10">
    <source>
        <dbReference type="ARBA" id="ARBA00023136"/>
    </source>
</evidence>
<proteinExistence type="inferred from homology"/>
<keyword evidence="9 12" id="KW-0333">Golgi apparatus</keyword>
<dbReference type="Proteomes" id="UP000271974">
    <property type="component" value="Unassembled WGS sequence"/>
</dbReference>
<feature type="transmembrane region" description="Helical" evidence="12">
    <location>
        <begin position="20"/>
        <end position="38"/>
    </location>
</feature>
<keyword evidence="11" id="KW-0325">Glycoprotein</keyword>
<keyword evidence="6 12" id="KW-0812">Transmembrane</keyword>
<dbReference type="FunFam" id="3.40.50.11660:FF:000002">
    <property type="entry name" value="Alpha-(1,3)-fucosyltransferase"/>
    <property type="match status" value="1"/>
</dbReference>
<evidence type="ECO:0000256" key="11">
    <source>
        <dbReference type="ARBA" id="ARBA00023180"/>
    </source>
</evidence>
<keyword evidence="7" id="KW-0735">Signal-anchor</keyword>
<dbReference type="AlphaFoldDB" id="A0A433U8A2"/>
<dbReference type="GO" id="GO:0000139">
    <property type="term" value="C:Golgi membrane"/>
    <property type="evidence" value="ECO:0007669"/>
    <property type="project" value="UniProtKB-SubCell"/>
</dbReference>
<evidence type="ECO:0000259" key="14">
    <source>
        <dbReference type="Pfam" id="PF17039"/>
    </source>
</evidence>
<evidence type="ECO:0000256" key="8">
    <source>
        <dbReference type="ARBA" id="ARBA00022989"/>
    </source>
</evidence>
<accession>A0A433U8A2</accession>
<feature type="domain" description="Fucosyltransferase N-terminal" evidence="14">
    <location>
        <begin position="130"/>
        <end position="219"/>
    </location>
</feature>
<evidence type="ECO:0000256" key="3">
    <source>
        <dbReference type="ARBA" id="ARBA00008919"/>
    </source>
</evidence>
<evidence type="ECO:0000256" key="5">
    <source>
        <dbReference type="ARBA" id="ARBA00022679"/>
    </source>
</evidence>
<dbReference type="InterPro" id="IPR031481">
    <property type="entry name" value="Glyco_tran_10_N"/>
</dbReference>
<dbReference type="UniPathway" id="UPA00378"/>
<keyword evidence="4 12" id="KW-0328">Glycosyltransferase</keyword>
<dbReference type="EC" id="2.4.1.-" evidence="12"/>
<dbReference type="GO" id="GO:0008417">
    <property type="term" value="F:fucosyltransferase activity"/>
    <property type="evidence" value="ECO:0007669"/>
    <property type="project" value="InterPro"/>
</dbReference>
<organism evidence="15 16">
    <name type="scientific">Elysia chlorotica</name>
    <name type="common">Eastern emerald elysia</name>
    <name type="synonym">Sea slug</name>
    <dbReference type="NCBI Taxonomy" id="188477"/>
    <lineage>
        <taxon>Eukaryota</taxon>
        <taxon>Metazoa</taxon>
        <taxon>Spiralia</taxon>
        <taxon>Lophotrochozoa</taxon>
        <taxon>Mollusca</taxon>
        <taxon>Gastropoda</taxon>
        <taxon>Heterobranchia</taxon>
        <taxon>Euthyneura</taxon>
        <taxon>Panpulmonata</taxon>
        <taxon>Sacoglossa</taxon>
        <taxon>Placobranchoidea</taxon>
        <taxon>Plakobranchidae</taxon>
        <taxon>Elysia</taxon>
    </lineage>
</organism>
<keyword evidence="5 12" id="KW-0808">Transferase</keyword>
<evidence type="ECO:0000256" key="2">
    <source>
        <dbReference type="ARBA" id="ARBA00004922"/>
    </source>
</evidence>
<dbReference type="Gene3D" id="3.40.50.11660">
    <property type="entry name" value="Glycosyl transferase family 10, C-terminal domain"/>
    <property type="match status" value="1"/>
</dbReference>
<keyword evidence="10 12" id="KW-0472">Membrane</keyword>
<comment type="similarity">
    <text evidence="3 12">Belongs to the glycosyltransferase 10 family.</text>
</comment>
<dbReference type="PANTHER" id="PTHR48438:SF1">
    <property type="entry name" value="ALPHA-(1,3)-FUCOSYLTRANSFERASE C-RELATED"/>
    <property type="match status" value="1"/>
</dbReference>